<feature type="region of interest" description="Disordered" evidence="1">
    <location>
        <begin position="192"/>
        <end position="245"/>
    </location>
</feature>
<sequence>MYCFDCSSRCFITSSGSALSLFQASFFECVSSSLSCACAMRFCPSSTGRSNRFFPITLSSTGAGAASPTRPLYMNSNRSFPLAYAPPQSPCASPPFGASRALPAVAASTRPPGPPFPRCAMISCAKTLRARSNVTGTVSQNVLDDFLSRRRRERERDDSERVRDERGRVTGSTRARETYLNLHPLRTVHGRRDEVCGGRGDRGRRVTHTRESLSDEVERERQKRSQEMRRSGECDERDRGDELQQ</sequence>
<name>A0A1Y5IBM6_OSTTA</name>
<organism evidence="2">
    <name type="scientific">Ostreococcus tauri</name>
    <name type="common">Marine green alga</name>
    <dbReference type="NCBI Taxonomy" id="70448"/>
    <lineage>
        <taxon>Eukaryota</taxon>
        <taxon>Viridiplantae</taxon>
        <taxon>Chlorophyta</taxon>
        <taxon>Mamiellophyceae</taxon>
        <taxon>Mamiellales</taxon>
        <taxon>Bathycoccaceae</taxon>
        <taxon>Ostreococcus</taxon>
    </lineage>
</organism>
<gene>
    <name evidence="2" type="ORF">BE221DRAFT_72863</name>
</gene>
<proteinExistence type="predicted"/>
<feature type="region of interest" description="Disordered" evidence="1">
    <location>
        <begin position="150"/>
        <end position="176"/>
    </location>
</feature>
<dbReference type="EMBL" id="KZ155780">
    <property type="protein sequence ID" value="OUS47000.1"/>
    <property type="molecule type" value="Genomic_DNA"/>
</dbReference>
<evidence type="ECO:0000313" key="2">
    <source>
        <dbReference type="EMBL" id="OUS47000.1"/>
    </source>
</evidence>
<protein>
    <submittedName>
        <fullName evidence="2">Uncharacterized protein</fullName>
    </submittedName>
</protein>
<feature type="compositionally biased region" description="Basic and acidic residues" evidence="1">
    <location>
        <begin position="154"/>
        <end position="168"/>
    </location>
</feature>
<dbReference type="Proteomes" id="UP000195557">
    <property type="component" value="Unassembled WGS sequence"/>
</dbReference>
<dbReference type="AlphaFoldDB" id="A0A1Y5IBM6"/>
<accession>A0A1Y5IBM6</accession>
<reference evidence="2" key="1">
    <citation type="submission" date="2017-04" db="EMBL/GenBank/DDBJ databases">
        <title>Population genomics of picophytoplankton unveils novel chromosome hypervariability.</title>
        <authorList>
            <consortium name="DOE Joint Genome Institute"/>
            <person name="Blanc-Mathieu R."/>
            <person name="Krasovec M."/>
            <person name="Hebrard M."/>
            <person name="Yau S."/>
            <person name="Desgranges E."/>
            <person name="Martin J."/>
            <person name="Schackwitz W."/>
            <person name="Kuo A."/>
            <person name="Salin G."/>
            <person name="Donnadieu C."/>
            <person name="Desdevises Y."/>
            <person name="Sanchez-Ferandin S."/>
            <person name="Moreau H."/>
            <person name="Rivals E."/>
            <person name="Grigoriev I.V."/>
            <person name="Grimsley N."/>
            <person name="Eyre-Walker A."/>
            <person name="Piganeau G."/>
        </authorList>
    </citation>
    <scope>NUCLEOTIDE SEQUENCE [LARGE SCALE GENOMIC DNA]</scope>
    <source>
        <strain evidence="2">RCC 1115</strain>
    </source>
</reference>
<evidence type="ECO:0000256" key="1">
    <source>
        <dbReference type="SAM" id="MobiDB-lite"/>
    </source>
</evidence>